<name>A0ABT4BTD6_9FIRM</name>
<feature type="chain" id="PRO_5045327917" description="Outer membrane efflux protein" evidence="1">
    <location>
        <begin position="26"/>
        <end position="350"/>
    </location>
</feature>
<organism evidence="2 3">
    <name type="scientific">Caproiciproducens galactitolivorans</name>
    <dbReference type="NCBI Taxonomy" id="642589"/>
    <lineage>
        <taxon>Bacteria</taxon>
        <taxon>Bacillati</taxon>
        <taxon>Bacillota</taxon>
        <taxon>Clostridia</taxon>
        <taxon>Eubacteriales</taxon>
        <taxon>Acutalibacteraceae</taxon>
        <taxon>Caproiciproducens</taxon>
    </lineage>
</organism>
<comment type="caution">
    <text evidence="2">The sequence shown here is derived from an EMBL/GenBank/DDBJ whole genome shotgun (WGS) entry which is preliminary data.</text>
</comment>
<feature type="signal peptide" evidence="1">
    <location>
        <begin position="1"/>
        <end position="25"/>
    </location>
</feature>
<dbReference type="Gene3D" id="1.20.1600.10">
    <property type="entry name" value="Outer membrane efflux proteins (OEP)"/>
    <property type="match status" value="1"/>
</dbReference>
<dbReference type="EMBL" id="JAPOHA010000004">
    <property type="protein sequence ID" value="MCY1713590.1"/>
    <property type="molecule type" value="Genomic_DNA"/>
</dbReference>
<evidence type="ECO:0000256" key="1">
    <source>
        <dbReference type="SAM" id="SignalP"/>
    </source>
</evidence>
<protein>
    <recommendedName>
        <fullName evidence="4">Outer membrane efflux protein</fullName>
    </recommendedName>
</protein>
<accession>A0ABT4BTD6</accession>
<keyword evidence="3" id="KW-1185">Reference proteome</keyword>
<dbReference type="Proteomes" id="UP001082703">
    <property type="component" value="Unassembled WGS sequence"/>
</dbReference>
<keyword evidence="1" id="KW-0732">Signal</keyword>
<proteinExistence type="predicted"/>
<gene>
    <name evidence="2" type="ORF">OUY18_04900</name>
</gene>
<dbReference type="SUPFAM" id="SSF56954">
    <property type="entry name" value="Outer membrane efflux proteins (OEP)"/>
    <property type="match status" value="1"/>
</dbReference>
<evidence type="ECO:0008006" key="4">
    <source>
        <dbReference type="Google" id="ProtNLM"/>
    </source>
</evidence>
<evidence type="ECO:0000313" key="2">
    <source>
        <dbReference type="EMBL" id="MCY1713590.1"/>
    </source>
</evidence>
<dbReference type="RefSeq" id="WP_268057615.1">
    <property type="nucleotide sequence ID" value="NZ_JAPOHA010000004.1"/>
</dbReference>
<evidence type="ECO:0000313" key="3">
    <source>
        <dbReference type="Proteomes" id="UP001082703"/>
    </source>
</evidence>
<reference evidence="2 3" key="1">
    <citation type="submission" date="2022-11" db="EMBL/GenBank/DDBJ databases">
        <authorList>
            <person name="Caiyu Z."/>
        </authorList>
    </citation>
    <scope>NUCLEOTIDE SEQUENCE [LARGE SCALE GENOMIC DNA]</scope>
    <source>
        <strain evidence="2 3">YR-4</strain>
    </source>
</reference>
<sequence length="350" mass="38272">MKKRFLSCLLLFSLLLGVCAPAAFAADAWDVKNVSYDDIADLVEDCVNFTDAVGELQSASGSLSAYAATLTNQLSTLQPGSPEYQSVSNRLTLVKAGLAEIGASIGILKQSMGGKDNPHDATVIAAKTLFISCNSLRDQINEMSRKQTVFDENLSNIQQLHDGGYISDLQLEQTKAQGDSLQAGIQTMQTQFAALRRSFNTMLGRDYNHSLDMHSLPFARLNDVGKIKFSDDLADALANYSGDTSGSAYKNPDYNDEKGSFAASFRKLYDAVNDKNNLLTVEQKAMAVEQKSFDASKKQYDAGLISRLAFVSAQDQFDTETVKVKAAQIALFSAYEKYQWAIQYGIISDN</sequence>